<dbReference type="InterPro" id="IPR000594">
    <property type="entry name" value="ThiF_NAD_FAD-bd"/>
</dbReference>
<dbReference type="OrthoDB" id="1708823at2759"/>
<dbReference type="Pfam" id="PF00899">
    <property type="entry name" value="ThiF"/>
    <property type="match status" value="1"/>
</dbReference>
<evidence type="ECO:0000256" key="1">
    <source>
        <dbReference type="SAM" id="Coils"/>
    </source>
</evidence>
<dbReference type="GO" id="GO:0019948">
    <property type="term" value="F:SUMO activating enzyme activity"/>
    <property type="evidence" value="ECO:0007669"/>
    <property type="project" value="TreeGrafter"/>
</dbReference>
<dbReference type="GO" id="GO:0005737">
    <property type="term" value="C:cytoplasm"/>
    <property type="evidence" value="ECO:0007669"/>
    <property type="project" value="TreeGrafter"/>
</dbReference>
<keyword evidence="1" id="KW-0175">Coiled coil</keyword>
<dbReference type="GO" id="GO:0031510">
    <property type="term" value="C:SUMO activating enzyme complex"/>
    <property type="evidence" value="ECO:0007669"/>
    <property type="project" value="TreeGrafter"/>
</dbReference>
<dbReference type="InterPro" id="IPR045886">
    <property type="entry name" value="ThiF/MoeB/HesA"/>
</dbReference>
<dbReference type="Gene3D" id="3.40.50.720">
    <property type="entry name" value="NAD(P)-binding Rossmann-like Domain"/>
    <property type="match status" value="1"/>
</dbReference>
<feature type="domain" description="THIF-type NAD/FAD binding fold" evidence="2">
    <location>
        <begin position="14"/>
        <end position="335"/>
    </location>
</feature>
<protein>
    <submittedName>
        <fullName evidence="3">CYFA0S08e02608g1_1</fullName>
    </submittedName>
</protein>
<feature type="coiled-coil region" evidence="1">
    <location>
        <begin position="248"/>
        <end position="275"/>
    </location>
</feature>
<sequence>MATAELSADELALYDRQLRVWGAEGQNKIKNASVLLINFNGVGTEIVKNLTLSGIGSLELWDSSTVTEDDLSAQFFLSEDDVGKNKLESVQPRIKDMNPRVNLTINTSPIAFSIEDTSYFEKFKLVIANNLSATQLYTLNAITRKLSITLHITAEHGLFGYFYNDLLINISTYTEKKQPIPRTPGKLSDNSEILTVTSKFDKEKGEVYETYSLKTSFKPFEEAMKSENLKSLKLKFRKRISPILSITFALYELELEDAEITEESLKARANQIQERLGLNPVVEESYFSDILQQLNTEIAPVAAILGGAVAQDVINQLSGKDKPINNFMVLDGDKFMMPIYEL</sequence>
<dbReference type="InterPro" id="IPR035985">
    <property type="entry name" value="Ubiquitin-activating_enz"/>
</dbReference>
<dbReference type="PANTHER" id="PTHR10953">
    <property type="entry name" value="UBIQUITIN-ACTIVATING ENZYME E1"/>
    <property type="match status" value="1"/>
</dbReference>
<proteinExistence type="predicted"/>
<dbReference type="PANTHER" id="PTHR10953:SF162">
    <property type="entry name" value="SUMO-ACTIVATING ENZYME SUBUNIT 1"/>
    <property type="match status" value="1"/>
</dbReference>
<dbReference type="GO" id="GO:0016925">
    <property type="term" value="P:protein sumoylation"/>
    <property type="evidence" value="ECO:0007669"/>
    <property type="project" value="TreeGrafter"/>
</dbReference>
<dbReference type="AlphaFoldDB" id="A0A061B315"/>
<organism evidence="3">
    <name type="scientific">Cyberlindnera fabianii</name>
    <name type="common">Yeast</name>
    <name type="synonym">Hansenula fabianii</name>
    <dbReference type="NCBI Taxonomy" id="36022"/>
    <lineage>
        <taxon>Eukaryota</taxon>
        <taxon>Fungi</taxon>
        <taxon>Dikarya</taxon>
        <taxon>Ascomycota</taxon>
        <taxon>Saccharomycotina</taxon>
        <taxon>Saccharomycetes</taxon>
        <taxon>Phaffomycetales</taxon>
        <taxon>Phaffomycetaceae</taxon>
        <taxon>Cyberlindnera</taxon>
    </lineage>
</organism>
<reference evidence="3" key="1">
    <citation type="journal article" date="2014" name="Genome Announc.">
        <title>Genome sequence of the yeast Cyberlindnera fabianii (Hansenula fabianii).</title>
        <authorList>
            <person name="Freel K.C."/>
            <person name="Sarilar V."/>
            <person name="Neuveglise C."/>
            <person name="Devillers H."/>
            <person name="Friedrich A."/>
            <person name="Schacherer J."/>
        </authorList>
    </citation>
    <scope>NUCLEOTIDE SEQUENCE</scope>
    <source>
        <strain evidence="3">YJS4271</strain>
    </source>
</reference>
<dbReference type="VEuPathDB" id="FungiDB:BON22_4922"/>
<accession>A0A061B315</accession>
<name>A0A061B315_CYBFA</name>
<gene>
    <name evidence="3" type="ORF">CYFA0S_08e02608g</name>
</gene>
<evidence type="ECO:0000313" key="3">
    <source>
        <dbReference type="EMBL" id="CDR42012.1"/>
    </source>
</evidence>
<dbReference type="PhylomeDB" id="A0A061B315"/>
<dbReference type="SUPFAM" id="SSF69572">
    <property type="entry name" value="Activating enzymes of the ubiquitin-like proteins"/>
    <property type="match status" value="1"/>
</dbReference>
<evidence type="ECO:0000259" key="2">
    <source>
        <dbReference type="Pfam" id="PF00899"/>
    </source>
</evidence>
<dbReference type="EMBL" id="LK052893">
    <property type="protein sequence ID" value="CDR42012.1"/>
    <property type="molecule type" value="Genomic_DNA"/>
</dbReference>